<proteinExistence type="predicted"/>
<accession>A0A8B8GG23</accession>
<dbReference type="AlphaFoldDB" id="A0A8B8GG23"/>
<reference evidence="2" key="1">
    <citation type="submission" date="2025-08" db="UniProtKB">
        <authorList>
            <consortium name="RefSeq"/>
        </authorList>
    </citation>
    <scope>IDENTIFICATION</scope>
    <source>
        <tissue evidence="2">Whole body</tissue>
    </source>
</reference>
<evidence type="ECO:0000313" key="2">
    <source>
        <dbReference type="RefSeq" id="XP_025421815.1"/>
    </source>
</evidence>
<sequence length="105" mass="11914">MNIKKYVMNTPVGYFCRYSGNNRARNFNTAPRPGILLIQSNRQIGPAQNIAMEDTSQRGTEELVPKTEHCCGNYEKKIDISLGGKRIRRSQAFITEGLEHFLVLP</sequence>
<evidence type="ECO:0000313" key="1">
    <source>
        <dbReference type="Proteomes" id="UP000694846"/>
    </source>
</evidence>
<dbReference type="Proteomes" id="UP000694846">
    <property type="component" value="Unplaced"/>
</dbReference>
<keyword evidence="1" id="KW-1185">Reference proteome</keyword>
<dbReference type="RefSeq" id="XP_025421815.1">
    <property type="nucleotide sequence ID" value="XM_025566030.1"/>
</dbReference>
<organism evidence="1 2">
    <name type="scientific">Sipha flava</name>
    <name type="common">yellow sugarcane aphid</name>
    <dbReference type="NCBI Taxonomy" id="143950"/>
    <lineage>
        <taxon>Eukaryota</taxon>
        <taxon>Metazoa</taxon>
        <taxon>Ecdysozoa</taxon>
        <taxon>Arthropoda</taxon>
        <taxon>Hexapoda</taxon>
        <taxon>Insecta</taxon>
        <taxon>Pterygota</taxon>
        <taxon>Neoptera</taxon>
        <taxon>Paraneoptera</taxon>
        <taxon>Hemiptera</taxon>
        <taxon>Sternorrhyncha</taxon>
        <taxon>Aphidomorpha</taxon>
        <taxon>Aphidoidea</taxon>
        <taxon>Aphididae</taxon>
        <taxon>Sipha</taxon>
    </lineage>
</organism>
<dbReference type="GeneID" id="112691679"/>
<gene>
    <name evidence="2" type="primary">LOC112691679</name>
</gene>
<protein>
    <submittedName>
        <fullName evidence="2">Uncharacterized protein LOC112691679</fullName>
    </submittedName>
</protein>
<name>A0A8B8GG23_9HEMI</name>